<feature type="transmembrane region" description="Helical" evidence="1">
    <location>
        <begin position="26"/>
        <end position="53"/>
    </location>
</feature>
<sequence length="134" mass="14007">MAGSLANMSARFTSRQRASSQGSGQLYYPLSTSFVILSIANVVLWIIVIYGGTAGTWSGKLRNHALMNLVATWAVSVETSFEYLVRKVTRRQAAASQRSSEHGSTLGFGFTTNGGVSVSGTVGAMSGSGATCTS</sequence>
<keyword evidence="3" id="KW-1185">Reference proteome</keyword>
<proteinExistence type="predicted"/>
<accession>A0A1Y2I634</accession>
<reference evidence="2 3" key="1">
    <citation type="submission" date="2016-07" db="EMBL/GenBank/DDBJ databases">
        <title>Pervasive Adenine N6-methylation of Active Genes in Fungi.</title>
        <authorList>
            <consortium name="DOE Joint Genome Institute"/>
            <person name="Mondo S.J."/>
            <person name="Dannebaum R.O."/>
            <person name="Kuo R.C."/>
            <person name="Labutti K."/>
            <person name="Haridas S."/>
            <person name="Kuo A."/>
            <person name="Salamov A."/>
            <person name="Ahrendt S.R."/>
            <person name="Lipzen A."/>
            <person name="Sullivan W."/>
            <person name="Andreopoulos W.B."/>
            <person name="Clum A."/>
            <person name="Lindquist E."/>
            <person name="Daum C."/>
            <person name="Ramamoorthy G.K."/>
            <person name="Gryganskyi A."/>
            <person name="Culley D."/>
            <person name="Magnuson J.K."/>
            <person name="James T.Y."/>
            <person name="O'Malley M.A."/>
            <person name="Stajich J.E."/>
            <person name="Spatafora J.W."/>
            <person name="Visel A."/>
            <person name="Grigoriev I.V."/>
        </authorList>
    </citation>
    <scope>NUCLEOTIDE SEQUENCE [LARGE SCALE GENOMIC DNA]</scope>
    <source>
        <strain evidence="2 3">PL171</strain>
    </source>
</reference>
<evidence type="ECO:0000256" key="1">
    <source>
        <dbReference type="SAM" id="Phobius"/>
    </source>
</evidence>
<evidence type="ECO:0000313" key="2">
    <source>
        <dbReference type="EMBL" id="ORZ40962.1"/>
    </source>
</evidence>
<dbReference type="AlphaFoldDB" id="A0A1Y2I634"/>
<gene>
    <name evidence="2" type="ORF">BCR44DRAFT_1424127</name>
</gene>
<name>A0A1Y2I634_9FUNG</name>
<dbReference type="EMBL" id="MCFL01000002">
    <property type="protein sequence ID" value="ORZ40962.1"/>
    <property type="molecule type" value="Genomic_DNA"/>
</dbReference>
<keyword evidence="1" id="KW-0472">Membrane</keyword>
<keyword evidence="1" id="KW-1133">Transmembrane helix</keyword>
<protein>
    <submittedName>
        <fullName evidence="2">Uncharacterized protein</fullName>
    </submittedName>
</protein>
<comment type="caution">
    <text evidence="2">The sequence shown here is derived from an EMBL/GenBank/DDBJ whole genome shotgun (WGS) entry which is preliminary data.</text>
</comment>
<dbReference type="Proteomes" id="UP000193411">
    <property type="component" value="Unassembled WGS sequence"/>
</dbReference>
<organism evidence="2 3">
    <name type="scientific">Catenaria anguillulae PL171</name>
    <dbReference type="NCBI Taxonomy" id="765915"/>
    <lineage>
        <taxon>Eukaryota</taxon>
        <taxon>Fungi</taxon>
        <taxon>Fungi incertae sedis</taxon>
        <taxon>Blastocladiomycota</taxon>
        <taxon>Blastocladiomycetes</taxon>
        <taxon>Blastocladiales</taxon>
        <taxon>Catenariaceae</taxon>
        <taxon>Catenaria</taxon>
    </lineage>
</organism>
<keyword evidence="1" id="KW-0812">Transmembrane</keyword>
<evidence type="ECO:0000313" key="3">
    <source>
        <dbReference type="Proteomes" id="UP000193411"/>
    </source>
</evidence>